<protein>
    <submittedName>
        <fullName evidence="3">DUF324 domain-containing protein</fullName>
    </submittedName>
</protein>
<dbReference type="RefSeq" id="WP_048037781.1">
    <property type="nucleotide sequence ID" value="NZ_CP009511.1"/>
</dbReference>
<dbReference type="GeneID" id="24864415"/>
<dbReference type="PANTHER" id="PTHR35579:SF6">
    <property type="entry name" value="DUF324 DOMAIN-CONTAINING PROTEIN"/>
    <property type="match status" value="1"/>
</dbReference>
<evidence type="ECO:0000313" key="4">
    <source>
        <dbReference type="Proteomes" id="UP000033116"/>
    </source>
</evidence>
<gene>
    <name evidence="3" type="ORF">MSMAP_1240</name>
</gene>
<dbReference type="InterPro" id="IPR005537">
    <property type="entry name" value="RAMP_III_fam"/>
</dbReference>
<dbReference type="GO" id="GO:0051607">
    <property type="term" value="P:defense response to virus"/>
    <property type="evidence" value="ECO:0007669"/>
    <property type="project" value="UniProtKB-KW"/>
</dbReference>
<dbReference type="CDD" id="cd09726">
    <property type="entry name" value="RAMP_I_III"/>
    <property type="match status" value="2"/>
</dbReference>
<dbReference type="HOGENOM" id="CLU_041901_0_0_2"/>
<dbReference type="PANTHER" id="PTHR35579">
    <property type="entry name" value="CRISPR SYSTEM CMS ENDORIBONUCLEASE CSM3"/>
    <property type="match status" value="1"/>
</dbReference>
<reference evidence="3 4" key="1">
    <citation type="submission" date="2014-07" db="EMBL/GenBank/DDBJ databases">
        <title>Methanogenic archaea and the global carbon cycle.</title>
        <authorList>
            <person name="Henriksen J.R."/>
            <person name="Luke J."/>
            <person name="Reinhart S."/>
            <person name="Benedict M.N."/>
            <person name="Youngblut N.D."/>
            <person name="Metcalf M.E."/>
            <person name="Whitaker R.J."/>
            <person name="Metcalf W.W."/>
        </authorList>
    </citation>
    <scope>NUCLEOTIDE SEQUENCE [LARGE SCALE GENOMIC DNA]</scope>
    <source>
        <strain evidence="3 4">SarPi</strain>
    </source>
</reference>
<proteinExistence type="predicted"/>
<accession>A0A0E3RBC9</accession>
<dbReference type="Proteomes" id="UP000033116">
    <property type="component" value="Chromosome"/>
</dbReference>
<organism evidence="3 4">
    <name type="scientific">Methanosarcina mazei SarPi</name>
    <dbReference type="NCBI Taxonomy" id="1434115"/>
    <lineage>
        <taxon>Archaea</taxon>
        <taxon>Methanobacteriati</taxon>
        <taxon>Methanobacteriota</taxon>
        <taxon>Stenosarchaea group</taxon>
        <taxon>Methanomicrobia</taxon>
        <taxon>Methanosarcinales</taxon>
        <taxon>Methanosarcinaceae</taxon>
        <taxon>Methanosarcina</taxon>
    </lineage>
</organism>
<dbReference type="InterPro" id="IPR052216">
    <property type="entry name" value="CRISPR_Csm3_endoribonuclease"/>
</dbReference>
<dbReference type="PATRIC" id="fig|1434115.4.peg.1573"/>
<keyword evidence="1" id="KW-0051">Antiviral defense</keyword>
<feature type="domain" description="CRISPR type III-associated protein" evidence="2">
    <location>
        <begin position="22"/>
        <end position="193"/>
    </location>
</feature>
<dbReference type="EMBL" id="CP009511">
    <property type="protein sequence ID" value="AKB61225.1"/>
    <property type="molecule type" value="Genomic_DNA"/>
</dbReference>
<dbReference type="Pfam" id="PF03787">
    <property type="entry name" value="RAMPs"/>
    <property type="match status" value="2"/>
</dbReference>
<evidence type="ECO:0000259" key="2">
    <source>
        <dbReference type="Pfam" id="PF03787"/>
    </source>
</evidence>
<feature type="domain" description="CRISPR type III-associated protein" evidence="2">
    <location>
        <begin position="278"/>
        <end position="437"/>
    </location>
</feature>
<evidence type="ECO:0000256" key="1">
    <source>
        <dbReference type="ARBA" id="ARBA00023118"/>
    </source>
</evidence>
<sequence>MNNPRWLESREIVERIIIRGNLVLETPAYFGSGDHDEIVGISLDLDPLEGRTLLTGASLAGALRSYLRECEHGFGKQGDKKSLYMNLFGNHENDEGEQSFLIVNDSLGEKPKIELRDGIKIDGKTRTAKDKGKFDFELIEAGACFPIEIELLLPREEKRKEKLLLGLAIALRGLEKGEISLGFRKRRGFGRCRIKEWNGVKGWNVCRYDLTTPKGLIDWLNLDKGEEKSGQNILTLLGISESELLDKRCIFQMDATFSLDGSMIIRSGYDEVNAPDTVHLHSKRNDESVPVLSGTSLAGALRARAFRIANTIQNSTTTSKDNKKAREMINNLFGPEIEKPEDKAFASKLITAETEIINPLKLVQQRIKIDRFTGSSFPTALFDEQPVFEQSGTKVKLKVQIQKPDNAQIGLLLLLLKDLWTRDLPLGGEASIGRGRLIGQEAELSYKMEGPNYQEWKLKQKYNGKLEIVGDREKLEGFVNNFVSNFSEEIQHDTRGLKAKM</sequence>
<name>A0A0E3RBC9_METMZ</name>
<dbReference type="AlphaFoldDB" id="A0A0E3RBC9"/>
<evidence type="ECO:0000313" key="3">
    <source>
        <dbReference type="EMBL" id="AKB61225.1"/>
    </source>
</evidence>